<evidence type="ECO:0000313" key="9">
    <source>
        <dbReference type="EMBL" id="MEG3438067.1"/>
    </source>
</evidence>
<dbReference type="SUPFAM" id="SSF54211">
    <property type="entry name" value="Ribosomal protein S5 domain 2-like"/>
    <property type="match status" value="1"/>
</dbReference>
<reference evidence="9 10" key="1">
    <citation type="submission" date="2024-01" db="EMBL/GenBank/DDBJ databases">
        <title>Genomic insights into the taxonomy and metabolism of the cyanobacterium Pannus brasiliensis CCIBt3594.</title>
        <authorList>
            <person name="Machado M."/>
            <person name="Botero N.B."/>
            <person name="Andreote A.P.D."/>
            <person name="Feitosa A.M.T."/>
            <person name="Popin R."/>
            <person name="Sivonen K."/>
            <person name="Fiore M.F."/>
        </authorList>
    </citation>
    <scope>NUCLEOTIDE SEQUENCE [LARGE SCALE GENOMIC DNA]</scope>
    <source>
        <strain evidence="9 10">CCIBt3594</strain>
    </source>
</reference>
<dbReference type="PANTHER" id="PTHR33992:SF1">
    <property type="entry name" value="RIBONUCLEASE P PROTEIN COMPONENT"/>
    <property type="match status" value="1"/>
</dbReference>
<dbReference type="NCBIfam" id="TIGR00188">
    <property type="entry name" value="rnpA"/>
    <property type="match status" value="1"/>
</dbReference>
<evidence type="ECO:0000256" key="5">
    <source>
        <dbReference type="ARBA" id="ARBA00022801"/>
    </source>
</evidence>
<evidence type="ECO:0000256" key="2">
    <source>
        <dbReference type="ARBA" id="ARBA00022694"/>
    </source>
</evidence>
<proteinExistence type="inferred from homology"/>
<dbReference type="EC" id="3.1.26.5" evidence="7 8"/>
<dbReference type="GO" id="GO:0000049">
    <property type="term" value="F:tRNA binding"/>
    <property type="evidence" value="ECO:0007669"/>
    <property type="project" value="UniProtKB-UniRule"/>
</dbReference>
<dbReference type="PROSITE" id="PS00648">
    <property type="entry name" value="RIBONUCLEASE_P"/>
    <property type="match status" value="1"/>
</dbReference>
<dbReference type="HAMAP" id="MF_00227">
    <property type="entry name" value="RNase_P"/>
    <property type="match status" value="1"/>
</dbReference>
<dbReference type="Pfam" id="PF00825">
    <property type="entry name" value="Ribonuclease_P"/>
    <property type="match status" value="1"/>
</dbReference>
<sequence length="120" mass="13652">MGLPRVHRLRHRRDFQAVYEGGKRYHGSDLTVIARQDPPIDPPLPSRFGLSVSVKVSKKAVVRNRLKRQLRAVIRELLPEITAGWRAIVVVRPSAVGCNSEHFLRELEQLLVKANIIHGH</sequence>
<gene>
    <name evidence="7 9" type="primary">rnpA</name>
    <name evidence="9" type="ORF">V0288_13145</name>
</gene>
<dbReference type="AlphaFoldDB" id="A0AAW9QVC8"/>
<accession>A0AAW9QVC8</accession>
<keyword evidence="3 7" id="KW-0540">Nuclease</keyword>
<keyword evidence="4 7" id="KW-0255">Endonuclease</keyword>
<dbReference type="PANTHER" id="PTHR33992">
    <property type="entry name" value="RIBONUCLEASE P PROTEIN COMPONENT"/>
    <property type="match status" value="1"/>
</dbReference>
<dbReference type="GO" id="GO:0042781">
    <property type="term" value="F:3'-tRNA processing endoribonuclease activity"/>
    <property type="evidence" value="ECO:0007669"/>
    <property type="project" value="TreeGrafter"/>
</dbReference>
<keyword evidence="6 7" id="KW-0694">RNA-binding</keyword>
<keyword evidence="5 7" id="KW-0378">Hydrolase</keyword>
<dbReference type="RefSeq" id="WP_332865550.1">
    <property type="nucleotide sequence ID" value="NZ_JBAFSM010000023.1"/>
</dbReference>
<keyword evidence="10" id="KW-1185">Reference proteome</keyword>
<dbReference type="GO" id="GO:0001682">
    <property type="term" value="P:tRNA 5'-leader removal"/>
    <property type="evidence" value="ECO:0007669"/>
    <property type="project" value="UniProtKB-UniRule"/>
</dbReference>
<keyword evidence="2 7" id="KW-0819">tRNA processing</keyword>
<evidence type="ECO:0000256" key="3">
    <source>
        <dbReference type="ARBA" id="ARBA00022722"/>
    </source>
</evidence>
<comment type="caution">
    <text evidence="9">The sequence shown here is derived from an EMBL/GenBank/DDBJ whole genome shotgun (WGS) entry which is preliminary data.</text>
</comment>
<dbReference type="InterPro" id="IPR000100">
    <property type="entry name" value="RNase_P"/>
</dbReference>
<comment type="subunit">
    <text evidence="7">Consists of a catalytic RNA component (M1 or rnpB) and a protein subunit.</text>
</comment>
<comment type="catalytic activity">
    <reaction evidence="7">
        <text>Endonucleolytic cleavage of RNA, removing 5'-extranucleotides from tRNA precursor.</text>
        <dbReference type="EC" id="3.1.26.5"/>
    </reaction>
</comment>
<dbReference type="Gene3D" id="3.30.230.10">
    <property type="match status" value="1"/>
</dbReference>
<name>A0AAW9QVC8_9CHRO</name>
<dbReference type="InterPro" id="IPR020568">
    <property type="entry name" value="Ribosomal_Su5_D2-typ_SF"/>
</dbReference>
<evidence type="ECO:0000256" key="7">
    <source>
        <dbReference type="HAMAP-Rule" id="MF_00227"/>
    </source>
</evidence>
<dbReference type="GO" id="GO:0004526">
    <property type="term" value="F:ribonuclease P activity"/>
    <property type="evidence" value="ECO:0007669"/>
    <property type="project" value="UniProtKB-UniRule"/>
</dbReference>
<dbReference type="Proteomes" id="UP001328733">
    <property type="component" value="Unassembled WGS sequence"/>
</dbReference>
<evidence type="ECO:0000256" key="4">
    <source>
        <dbReference type="ARBA" id="ARBA00022759"/>
    </source>
</evidence>
<dbReference type="InterPro" id="IPR020539">
    <property type="entry name" value="RNase_P_CS"/>
</dbReference>
<dbReference type="GO" id="GO:0030677">
    <property type="term" value="C:ribonuclease P complex"/>
    <property type="evidence" value="ECO:0007669"/>
    <property type="project" value="TreeGrafter"/>
</dbReference>
<organism evidence="9 10">
    <name type="scientific">Pannus brasiliensis CCIBt3594</name>
    <dbReference type="NCBI Taxonomy" id="1427578"/>
    <lineage>
        <taxon>Bacteria</taxon>
        <taxon>Bacillati</taxon>
        <taxon>Cyanobacteriota</taxon>
        <taxon>Cyanophyceae</taxon>
        <taxon>Oscillatoriophycideae</taxon>
        <taxon>Chroococcales</taxon>
        <taxon>Microcystaceae</taxon>
        <taxon>Pannus</taxon>
    </lineage>
</organism>
<protein>
    <recommendedName>
        <fullName evidence="7 8">Ribonuclease P protein component</fullName>
        <shortName evidence="7">RNase P protein</shortName>
        <shortName evidence="7">RNaseP protein</shortName>
        <ecNumber evidence="7 8">3.1.26.5</ecNumber>
    </recommendedName>
    <alternativeName>
        <fullName evidence="7">Protein C5</fullName>
    </alternativeName>
</protein>
<comment type="similarity">
    <text evidence="7">Belongs to the RnpA family.</text>
</comment>
<evidence type="ECO:0000256" key="6">
    <source>
        <dbReference type="ARBA" id="ARBA00022884"/>
    </source>
</evidence>
<dbReference type="EMBL" id="JBAFSM010000023">
    <property type="protein sequence ID" value="MEG3438067.1"/>
    <property type="molecule type" value="Genomic_DNA"/>
</dbReference>
<evidence type="ECO:0000256" key="1">
    <source>
        <dbReference type="ARBA" id="ARBA00002663"/>
    </source>
</evidence>
<comment type="function">
    <text evidence="1 7">RNaseP catalyzes the removal of the 5'-leader sequence from pre-tRNA to produce the mature 5'-terminus. It can also cleave other RNA substrates such as 4.5S RNA. The protein component plays an auxiliary but essential role in vivo by binding to the 5'-leader sequence and broadening the substrate specificity of the ribozyme.</text>
</comment>
<evidence type="ECO:0000313" key="10">
    <source>
        <dbReference type="Proteomes" id="UP001328733"/>
    </source>
</evidence>
<evidence type="ECO:0000256" key="8">
    <source>
        <dbReference type="NCBIfam" id="TIGR00188"/>
    </source>
</evidence>
<dbReference type="InterPro" id="IPR014721">
    <property type="entry name" value="Ribsml_uS5_D2-typ_fold_subgr"/>
</dbReference>